<dbReference type="EMBL" id="CADCWA010000029">
    <property type="protein sequence ID" value="CAA9501827.1"/>
    <property type="molecule type" value="Genomic_DNA"/>
</dbReference>
<sequence>MNETSTCMIKVNGEHRRVAAGTSVAGLVQEIGFDPARVAVERNLEVVPRSTLAEVQVEDGDDYEIVHFVGGG</sequence>
<dbReference type="CDD" id="cd00565">
    <property type="entry name" value="Ubl_ThiS"/>
    <property type="match status" value="1"/>
</dbReference>
<dbReference type="PANTHER" id="PTHR34472:SF1">
    <property type="entry name" value="SULFUR CARRIER PROTEIN THIS"/>
    <property type="match status" value="1"/>
</dbReference>
<proteinExistence type="predicted"/>
<name>A0A6J4SKQ3_9SPHN</name>
<keyword evidence="1" id="KW-0808">Transferase</keyword>
<evidence type="ECO:0000313" key="1">
    <source>
        <dbReference type="EMBL" id="CAA9501827.1"/>
    </source>
</evidence>
<organism evidence="1">
    <name type="scientific">uncultured Sphingomonas sp</name>
    <dbReference type="NCBI Taxonomy" id="158754"/>
    <lineage>
        <taxon>Bacteria</taxon>
        <taxon>Pseudomonadati</taxon>
        <taxon>Pseudomonadota</taxon>
        <taxon>Alphaproteobacteria</taxon>
        <taxon>Sphingomonadales</taxon>
        <taxon>Sphingomonadaceae</taxon>
        <taxon>Sphingomonas</taxon>
        <taxon>environmental samples</taxon>
    </lineage>
</organism>
<dbReference type="InterPro" id="IPR012675">
    <property type="entry name" value="Beta-grasp_dom_sf"/>
</dbReference>
<dbReference type="PANTHER" id="PTHR34472">
    <property type="entry name" value="SULFUR CARRIER PROTEIN THIS"/>
    <property type="match status" value="1"/>
</dbReference>
<dbReference type="SUPFAM" id="SSF54285">
    <property type="entry name" value="MoaD/ThiS"/>
    <property type="match status" value="1"/>
</dbReference>
<dbReference type="GO" id="GO:1990107">
    <property type="term" value="F:thiazole synthase activity"/>
    <property type="evidence" value="ECO:0007669"/>
    <property type="project" value="UniProtKB-EC"/>
</dbReference>
<dbReference type="InterPro" id="IPR003749">
    <property type="entry name" value="ThiS/MoaD-like"/>
</dbReference>
<dbReference type="AlphaFoldDB" id="A0A6J4SKQ3"/>
<dbReference type="Pfam" id="PF02597">
    <property type="entry name" value="ThiS"/>
    <property type="match status" value="1"/>
</dbReference>
<dbReference type="Gene3D" id="3.10.20.30">
    <property type="match status" value="1"/>
</dbReference>
<reference evidence="1" key="1">
    <citation type="submission" date="2020-02" db="EMBL/GenBank/DDBJ databases">
        <authorList>
            <person name="Meier V. D."/>
        </authorList>
    </citation>
    <scope>NUCLEOTIDE SEQUENCE</scope>
    <source>
        <strain evidence="1">AVDCRST_MAG31</strain>
    </source>
</reference>
<dbReference type="NCBIfam" id="TIGR01683">
    <property type="entry name" value="thiS"/>
    <property type="match status" value="1"/>
</dbReference>
<dbReference type="InterPro" id="IPR016155">
    <property type="entry name" value="Mopterin_synth/thiamin_S_b"/>
</dbReference>
<protein>
    <submittedName>
        <fullName evidence="1">Sulfur carrier protein ThiS / Thiazole synthase</fullName>
        <ecNumber evidence="1">2.8.1.10</ecNumber>
    </submittedName>
</protein>
<dbReference type="EC" id="2.8.1.10" evidence="1"/>
<accession>A0A6J4SKQ3</accession>
<dbReference type="InterPro" id="IPR010035">
    <property type="entry name" value="Thi_S"/>
</dbReference>
<gene>
    <name evidence="1" type="ORF">AVDCRST_MAG31-433</name>
</gene>